<dbReference type="EMBL" id="MU839044">
    <property type="protein sequence ID" value="KAK1762053.1"/>
    <property type="molecule type" value="Genomic_DNA"/>
</dbReference>
<feature type="region of interest" description="Disordered" evidence="1">
    <location>
        <begin position="1"/>
        <end position="47"/>
    </location>
</feature>
<keyword evidence="3" id="KW-1185">Reference proteome</keyword>
<name>A0AAJ0BPF7_9PEZI</name>
<dbReference type="RefSeq" id="XP_060278266.1">
    <property type="nucleotide sequence ID" value="XM_060430343.1"/>
</dbReference>
<sequence>MGSSTSVPKPTAEDSEKAKKARKDQKAAKKAAKEAKKQEHKEWVESRNELNRVRRLSPVDWEIEMSYNASRNLPPDDMPLAEQLKWMREQKEKGSSSK</sequence>
<organism evidence="2 3">
    <name type="scientific">Phialemonium atrogriseum</name>
    <dbReference type="NCBI Taxonomy" id="1093897"/>
    <lineage>
        <taxon>Eukaryota</taxon>
        <taxon>Fungi</taxon>
        <taxon>Dikarya</taxon>
        <taxon>Ascomycota</taxon>
        <taxon>Pezizomycotina</taxon>
        <taxon>Sordariomycetes</taxon>
        <taxon>Sordariomycetidae</taxon>
        <taxon>Cephalothecales</taxon>
        <taxon>Cephalothecaceae</taxon>
        <taxon>Phialemonium</taxon>
    </lineage>
</organism>
<gene>
    <name evidence="2" type="ORF">QBC33DRAFT_564191</name>
</gene>
<dbReference type="AlphaFoldDB" id="A0AAJ0BPF7"/>
<reference evidence="2" key="1">
    <citation type="submission" date="2023-06" db="EMBL/GenBank/DDBJ databases">
        <title>Genome-scale phylogeny and comparative genomics of the fungal order Sordariales.</title>
        <authorList>
            <consortium name="Lawrence Berkeley National Laboratory"/>
            <person name="Hensen N."/>
            <person name="Bonometti L."/>
            <person name="Westerberg I."/>
            <person name="Brannstrom I.O."/>
            <person name="Guillou S."/>
            <person name="Cros-Aarteil S."/>
            <person name="Calhoun S."/>
            <person name="Haridas S."/>
            <person name="Kuo A."/>
            <person name="Mondo S."/>
            <person name="Pangilinan J."/>
            <person name="Riley R."/>
            <person name="Labutti K."/>
            <person name="Andreopoulos B."/>
            <person name="Lipzen A."/>
            <person name="Chen C."/>
            <person name="Yanf M."/>
            <person name="Daum C."/>
            <person name="Ng V."/>
            <person name="Clum A."/>
            <person name="Steindorff A."/>
            <person name="Ohm R."/>
            <person name="Martin F."/>
            <person name="Silar P."/>
            <person name="Natvig D."/>
            <person name="Lalanne C."/>
            <person name="Gautier V."/>
            <person name="Ament-Velasquez S.L."/>
            <person name="Kruys A."/>
            <person name="Hutchinson M.I."/>
            <person name="Powell A.J."/>
            <person name="Barry K."/>
            <person name="Miller A.N."/>
            <person name="Grigoriev I.V."/>
            <person name="Debuchy R."/>
            <person name="Gladieux P."/>
            <person name="Thoren M.H."/>
            <person name="Johannesson H."/>
        </authorList>
    </citation>
    <scope>NUCLEOTIDE SEQUENCE</scope>
    <source>
        <strain evidence="2">8032-3</strain>
    </source>
</reference>
<dbReference type="GeneID" id="85313530"/>
<accession>A0AAJ0BPF7</accession>
<evidence type="ECO:0000313" key="2">
    <source>
        <dbReference type="EMBL" id="KAK1762053.1"/>
    </source>
</evidence>
<evidence type="ECO:0000313" key="3">
    <source>
        <dbReference type="Proteomes" id="UP001244011"/>
    </source>
</evidence>
<dbReference type="Proteomes" id="UP001244011">
    <property type="component" value="Unassembled WGS sequence"/>
</dbReference>
<evidence type="ECO:0000256" key="1">
    <source>
        <dbReference type="SAM" id="MobiDB-lite"/>
    </source>
</evidence>
<proteinExistence type="predicted"/>
<protein>
    <submittedName>
        <fullName evidence="2">Uncharacterized protein</fullName>
    </submittedName>
</protein>
<comment type="caution">
    <text evidence="2">The sequence shown here is derived from an EMBL/GenBank/DDBJ whole genome shotgun (WGS) entry which is preliminary data.</text>
</comment>
<feature type="compositionally biased region" description="Basic and acidic residues" evidence="1">
    <location>
        <begin position="11"/>
        <end position="47"/>
    </location>
</feature>